<evidence type="ECO:0000259" key="1">
    <source>
        <dbReference type="Pfam" id="PF08722"/>
    </source>
</evidence>
<dbReference type="EMBL" id="VJYJ02001703">
    <property type="protein sequence ID" value="MQS10554.1"/>
    <property type="molecule type" value="Genomic_DNA"/>
</dbReference>
<gene>
    <name evidence="2" type="ORF">FNX48_026365</name>
</gene>
<dbReference type="GO" id="GO:0003676">
    <property type="term" value="F:nucleic acid binding"/>
    <property type="evidence" value="ECO:0007669"/>
    <property type="project" value="InterPro"/>
</dbReference>
<dbReference type="AlphaFoldDB" id="A0A646IKZ6"/>
<dbReference type="Proteomes" id="UP000315516">
    <property type="component" value="Unassembled WGS sequence"/>
</dbReference>
<reference evidence="2" key="1">
    <citation type="submission" date="2019-10" db="EMBL/GenBank/DDBJ databases">
        <title>Streptomyces sp. nov., a novel actinobacterium isolated from alkaline environment.</title>
        <authorList>
            <person name="Golinska P."/>
        </authorList>
    </citation>
    <scope>NUCLEOTIDE SEQUENCE</scope>
    <source>
        <strain evidence="2">IF17</strain>
    </source>
</reference>
<sequence>FPQEETAKLAEDLGISHPRYPGTSTLTVITTDFLLTIRHPEGNLEYSAYSIKSSEELQGPERKRTLEKLQLERQYWLARGIRWQLFTDREFDRVRITNIEWLSYLSHLEPTPLAHRIPEFLRFVQNRWRRKTPLFALLEETAT</sequence>
<dbReference type="SUPFAM" id="SSF52980">
    <property type="entry name" value="Restriction endonuclease-like"/>
    <property type="match status" value="1"/>
</dbReference>
<dbReference type="InterPro" id="IPR011856">
    <property type="entry name" value="tRNA_endonuc-like_dom_sf"/>
</dbReference>
<comment type="caution">
    <text evidence="2">The sequence shown here is derived from an EMBL/GenBank/DDBJ whole genome shotgun (WGS) entry which is preliminary data.</text>
</comment>
<feature type="non-terminal residue" evidence="2">
    <location>
        <position position="1"/>
    </location>
</feature>
<feature type="non-terminal residue" evidence="2">
    <location>
        <position position="143"/>
    </location>
</feature>
<dbReference type="InterPro" id="IPR011335">
    <property type="entry name" value="Restrct_endonuc-II-like"/>
</dbReference>
<organism evidence="2">
    <name type="scientific">Streptomyces alkaliphilus</name>
    <dbReference type="NCBI Taxonomy" id="1472722"/>
    <lineage>
        <taxon>Bacteria</taxon>
        <taxon>Bacillati</taxon>
        <taxon>Actinomycetota</taxon>
        <taxon>Actinomycetes</taxon>
        <taxon>Kitasatosporales</taxon>
        <taxon>Streptomycetaceae</taxon>
        <taxon>Streptomyces</taxon>
    </lineage>
</organism>
<protein>
    <recommendedName>
        <fullName evidence="1">TnsA endonuclease N-terminal domain-containing protein</fullName>
    </recommendedName>
</protein>
<dbReference type="RefSeq" id="WP_173019789.1">
    <property type="nucleotide sequence ID" value="NZ_VJYJ02001703.1"/>
</dbReference>
<feature type="domain" description="TnsA endonuclease N-terminal" evidence="1">
    <location>
        <begin position="3"/>
        <end position="88"/>
    </location>
</feature>
<evidence type="ECO:0000313" key="2">
    <source>
        <dbReference type="EMBL" id="MQS10554.1"/>
    </source>
</evidence>
<dbReference type="InterPro" id="IPR014833">
    <property type="entry name" value="TnsA_N"/>
</dbReference>
<accession>A0A646IKZ6</accession>
<dbReference type="Gene3D" id="3.40.1350.10">
    <property type="match status" value="1"/>
</dbReference>
<name>A0A646IKZ6_9ACTN</name>
<dbReference type="Pfam" id="PF08722">
    <property type="entry name" value="Tn7_TnsA-like_N"/>
    <property type="match status" value="1"/>
</dbReference>
<proteinExistence type="predicted"/>